<dbReference type="Proteomes" id="UP000257109">
    <property type="component" value="Unassembled WGS sequence"/>
</dbReference>
<proteinExistence type="predicted"/>
<gene>
    <name evidence="2" type="ORF">CR513_33180</name>
</gene>
<comment type="caution">
    <text evidence="2">The sequence shown here is derived from an EMBL/GenBank/DDBJ whole genome shotgun (WGS) entry which is preliminary data.</text>
</comment>
<reference evidence="2" key="1">
    <citation type="submission" date="2018-05" db="EMBL/GenBank/DDBJ databases">
        <title>Draft genome of Mucuna pruriens seed.</title>
        <authorList>
            <person name="Nnadi N.E."/>
            <person name="Vos R."/>
            <person name="Hasami M.H."/>
            <person name="Devisetty U.K."/>
            <person name="Aguiy J.C."/>
        </authorList>
    </citation>
    <scope>NUCLEOTIDE SEQUENCE [LARGE SCALE GENOMIC DNA]</scope>
    <source>
        <strain evidence="2">JCA_2017</strain>
    </source>
</reference>
<organism evidence="2 3">
    <name type="scientific">Mucuna pruriens</name>
    <name type="common">Velvet bean</name>
    <name type="synonym">Dolichos pruriens</name>
    <dbReference type="NCBI Taxonomy" id="157652"/>
    <lineage>
        <taxon>Eukaryota</taxon>
        <taxon>Viridiplantae</taxon>
        <taxon>Streptophyta</taxon>
        <taxon>Embryophyta</taxon>
        <taxon>Tracheophyta</taxon>
        <taxon>Spermatophyta</taxon>
        <taxon>Magnoliopsida</taxon>
        <taxon>eudicotyledons</taxon>
        <taxon>Gunneridae</taxon>
        <taxon>Pentapetalae</taxon>
        <taxon>rosids</taxon>
        <taxon>fabids</taxon>
        <taxon>Fabales</taxon>
        <taxon>Fabaceae</taxon>
        <taxon>Papilionoideae</taxon>
        <taxon>50 kb inversion clade</taxon>
        <taxon>NPAAA clade</taxon>
        <taxon>indigoferoid/millettioid clade</taxon>
        <taxon>Phaseoleae</taxon>
        <taxon>Mucuna</taxon>
    </lineage>
</organism>
<evidence type="ECO:0000313" key="2">
    <source>
        <dbReference type="EMBL" id="RDX85610.1"/>
    </source>
</evidence>
<accession>A0A371G4W2</accession>
<keyword evidence="1" id="KW-0472">Membrane</keyword>
<feature type="transmembrane region" description="Helical" evidence="1">
    <location>
        <begin position="115"/>
        <end position="134"/>
    </location>
</feature>
<keyword evidence="1" id="KW-1133">Transmembrane helix</keyword>
<name>A0A371G4W2_MUCPR</name>
<feature type="non-terminal residue" evidence="2">
    <location>
        <position position="1"/>
    </location>
</feature>
<evidence type="ECO:0000313" key="3">
    <source>
        <dbReference type="Proteomes" id="UP000257109"/>
    </source>
</evidence>
<dbReference type="EMBL" id="QJKJ01006748">
    <property type="protein sequence ID" value="RDX85610.1"/>
    <property type="molecule type" value="Genomic_DNA"/>
</dbReference>
<sequence length="174" mass="19401">MAKYRGVESLECVRYLVSPLWQLATTQTLVLHPLDRPNAILKHQLVFDAGRDSDGCESALQELKSAHGLDSSVRDGVGYWSQSRLLESKSAHALDLTPRDGVGMQRQNRLHLARMLSILVGMTLISVALLKGVYKGFIARDKKGAENTVADHLSQLEREVDPLPIRDEFPDEQI</sequence>
<protein>
    <submittedName>
        <fullName evidence="2">Uncharacterized protein</fullName>
    </submittedName>
</protein>
<evidence type="ECO:0000256" key="1">
    <source>
        <dbReference type="SAM" id="Phobius"/>
    </source>
</evidence>
<keyword evidence="3" id="KW-1185">Reference proteome</keyword>
<dbReference type="AlphaFoldDB" id="A0A371G4W2"/>
<keyword evidence="1" id="KW-0812">Transmembrane</keyword>